<keyword evidence="2" id="KW-1185">Reference proteome</keyword>
<evidence type="ECO:0000313" key="1">
    <source>
        <dbReference type="EMBL" id="KZV96508.1"/>
    </source>
</evidence>
<organism evidence="1 2">
    <name type="scientific">Exidia glandulosa HHB12029</name>
    <dbReference type="NCBI Taxonomy" id="1314781"/>
    <lineage>
        <taxon>Eukaryota</taxon>
        <taxon>Fungi</taxon>
        <taxon>Dikarya</taxon>
        <taxon>Basidiomycota</taxon>
        <taxon>Agaricomycotina</taxon>
        <taxon>Agaricomycetes</taxon>
        <taxon>Auriculariales</taxon>
        <taxon>Exidiaceae</taxon>
        <taxon>Exidia</taxon>
    </lineage>
</organism>
<reference evidence="1 2" key="1">
    <citation type="journal article" date="2016" name="Mol. Biol. Evol.">
        <title>Comparative Genomics of Early-Diverging Mushroom-Forming Fungi Provides Insights into the Origins of Lignocellulose Decay Capabilities.</title>
        <authorList>
            <person name="Nagy L.G."/>
            <person name="Riley R."/>
            <person name="Tritt A."/>
            <person name="Adam C."/>
            <person name="Daum C."/>
            <person name="Floudas D."/>
            <person name="Sun H."/>
            <person name="Yadav J.S."/>
            <person name="Pangilinan J."/>
            <person name="Larsson K.H."/>
            <person name="Matsuura K."/>
            <person name="Barry K."/>
            <person name="Labutti K."/>
            <person name="Kuo R."/>
            <person name="Ohm R.A."/>
            <person name="Bhattacharya S.S."/>
            <person name="Shirouzu T."/>
            <person name="Yoshinaga Y."/>
            <person name="Martin F.M."/>
            <person name="Grigoriev I.V."/>
            <person name="Hibbett D.S."/>
        </authorList>
    </citation>
    <scope>NUCLEOTIDE SEQUENCE [LARGE SCALE GENOMIC DNA]</scope>
    <source>
        <strain evidence="1 2">HHB12029</strain>
    </source>
</reference>
<dbReference type="EMBL" id="KV425942">
    <property type="protein sequence ID" value="KZV96508.1"/>
    <property type="molecule type" value="Genomic_DNA"/>
</dbReference>
<proteinExistence type="predicted"/>
<dbReference type="AlphaFoldDB" id="A0A165KKW5"/>
<sequence>MAPPLPHVPGRDTYMSQLSRAAISLPLAPAPLPSPSMPAFGSVYTVIRNHLALPELPLDLYRPILAHLRGDQKALRRCALVNRNMYAEAMILLYERIEFSSTAKIVSFVEGMKPDIGRRVRALCFRIDISKQSVVYGALLKLLSSLTELTELKASLRASDMYGVVQYGAMLLDCPSDKLVTFEWDSMYSAPVRDFISRQNKLEDLAISDGTMVVGRHDEFPADRLTHLRRITGDARWITQLAKGRPIESVVVTRTSLSATSEMLRVLSNSRGPCTSLASPISSALSGLYPGDVLEVARWLPNLVELGDCYLYDPYTMAPTAFFLALQGLTSLQKLRVVDNSDWEGGKFDVPDAQKIHQAVPTLRALDVISMAHTSTRSFVRRDVEIHGGRATLFNYVWTEHVERNRLSTHPRP</sequence>
<dbReference type="InParanoid" id="A0A165KKW5"/>
<dbReference type="OrthoDB" id="613763at2759"/>
<accession>A0A165KKW5</accession>
<dbReference type="Proteomes" id="UP000077266">
    <property type="component" value="Unassembled WGS sequence"/>
</dbReference>
<evidence type="ECO:0000313" key="2">
    <source>
        <dbReference type="Proteomes" id="UP000077266"/>
    </source>
</evidence>
<gene>
    <name evidence="1" type="ORF">EXIGLDRAFT_765310</name>
</gene>
<protein>
    <recommendedName>
        <fullName evidence="3">F-box domain-containing protein</fullName>
    </recommendedName>
</protein>
<name>A0A165KKW5_EXIGL</name>
<evidence type="ECO:0008006" key="3">
    <source>
        <dbReference type="Google" id="ProtNLM"/>
    </source>
</evidence>